<evidence type="ECO:0008006" key="3">
    <source>
        <dbReference type="Google" id="ProtNLM"/>
    </source>
</evidence>
<dbReference type="RefSeq" id="WP_191175848.1">
    <property type="nucleotide sequence ID" value="NZ_JACWMW010000002.1"/>
</dbReference>
<comment type="caution">
    <text evidence="1">The sequence shown here is derived from an EMBL/GenBank/DDBJ whole genome shotgun (WGS) entry which is preliminary data.</text>
</comment>
<organism evidence="1 2">
    <name type="scientific">Mucilaginibacter rigui</name>
    <dbReference type="NCBI Taxonomy" id="534635"/>
    <lineage>
        <taxon>Bacteria</taxon>
        <taxon>Pseudomonadati</taxon>
        <taxon>Bacteroidota</taxon>
        <taxon>Sphingobacteriia</taxon>
        <taxon>Sphingobacteriales</taxon>
        <taxon>Sphingobacteriaceae</taxon>
        <taxon>Mucilaginibacter</taxon>
    </lineage>
</organism>
<dbReference type="EMBL" id="JACWMW010000002">
    <property type="protein sequence ID" value="MBD1386003.1"/>
    <property type="molecule type" value="Genomic_DNA"/>
</dbReference>
<evidence type="ECO:0000313" key="2">
    <source>
        <dbReference type="Proteomes" id="UP000618754"/>
    </source>
</evidence>
<name>A0ABR7X5Y6_9SPHI</name>
<evidence type="ECO:0000313" key="1">
    <source>
        <dbReference type="EMBL" id="MBD1386003.1"/>
    </source>
</evidence>
<dbReference type="Gene3D" id="2.170.16.10">
    <property type="entry name" value="Hedgehog/Intein (Hint) domain"/>
    <property type="match status" value="1"/>
</dbReference>
<proteinExistence type="predicted"/>
<gene>
    <name evidence="1" type="ORF">IDJ75_11985</name>
</gene>
<sequence length="160" mass="17018">MAFAYGTSITTPNGTTPIEQLTQGNIVSAWTPDGTVPKAVIFSDGTPGGFPVNGLFFLEFGEGSLIVTRDQPFVLADNTVKKTTQLRPGDQLLKADGQTVMLQMISTGQWDRGLHGIAIDSPGQSGNHLIIADGIVCGDYVMEMMPSPPDDSDDMPLFGE</sequence>
<dbReference type="Proteomes" id="UP000618754">
    <property type="component" value="Unassembled WGS sequence"/>
</dbReference>
<keyword evidence="2" id="KW-1185">Reference proteome</keyword>
<dbReference type="SUPFAM" id="SSF51294">
    <property type="entry name" value="Hedgehog/intein (Hint) domain"/>
    <property type="match status" value="1"/>
</dbReference>
<reference evidence="1 2" key="1">
    <citation type="submission" date="2020-09" db="EMBL/GenBank/DDBJ databases">
        <title>Novel species of Mucilaginibacter isolated from a glacier on the Tibetan Plateau.</title>
        <authorList>
            <person name="Liu Q."/>
            <person name="Xin Y.-H."/>
        </authorList>
    </citation>
    <scope>NUCLEOTIDE SEQUENCE [LARGE SCALE GENOMIC DNA]</scope>
    <source>
        <strain evidence="1 2">CGMCC 1.13878</strain>
    </source>
</reference>
<accession>A0ABR7X5Y6</accession>
<dbReference type="InterPro" id="IPR036844">
    <property type="entry name" value="Hint_dom_sf"/>
</dbReference>
<protein>
    <recommendedName>
        <fullName evidence="3">Hedgehog/Intein (Hint) domain-containing protein</fullName>
    </recommendedName>
</protein>